<dbReference type="AlphaFoldDB" id="A0A8J2VCV0"/>
<gene>
    <name evidence="2" type="ORF">GCM10011571_17670</name>
</gene>
<accession>A0A8J2VCV0</accession>
<keyword evidence="1" id="KW-1133">Transmembrane helix</keyword>
<keyword evidence="1" id="KW-0812">Transmembrane</keyword>
<dbReference type="EMBL" id="BMHQ01000005">
    <property type="protein sequence ID" value="GGE16432.1"/>
    <property type="molecule type" value="Genomic_DNA"/>
</dbReference>
<keyword evidence="3" id="KW-1185">Reference proteome</keyword>
<evidence type="ECO:0000256" key="1">
    <source>
        <dbReference type="SAM" id="Phobius"/>
    </source>
</evidence>
<evidence type="ECO:0000313" key="3">
    <source>
        <dbReference type="Proteomes" id="UP000625210"/>
    </source>
</evidence>
<organism evidence="2 3">
    <name type="scientific">Marinithermofilum abyssi</name>
    <dbReference type="NCBI Taxonomy" id="1571185"/>
    <lineage>
        <taxon>Bacteria</taxon>
        <taxon>Bacillati</taxon>
        <taxon>Bacillota</taxon>
        <taxon>Bacilli</taxon>
        <taxon>Bacillales</taxon>
        <taxon>Thermoactinomycetaceae</taxon>
        <taxon>Marinithermofilum</taxon>
    </lineage>
</organism>
<protein>
    <submittedName>
        <fullName evidence="2">Uncharacterized protein</fullName>
    </submittedName>
</protein>
<evidence type="ECO:0000313" key="2">
    <source>
        <dbReference type="EMBL" id="GGE16432.1"/>
    </source>
</evidence>
<comment type="caution">
    <text evidence="2">The sequence shown here is derived from an EMBL/GenBank/DDBJ whole genome shotgun (WGS) entry which is preliminary data.</text>
</comment>
<reference evidence="2" key="2">
    <citation type="submission" date="2020-09" db="EMBL/GenBank/DDBJ databases">
        <authorList>
            <person name="Sun Q."/>
            <person name="Zhou Y."/>
        </authorList>
    </citation>
    <scope>NUCLEOTIDE SEQUENCE</scope>
    <source>
        <strain evidence="2">CGMCC 1.15179</strain>
    </source>
</reference>
<dbReference type="Proteomes" id="UP000625210">
    <property type="component" value="Unassembled WGS sequence"/>
</dbReference>
<feature type="transmembrane region" description="Helical" evidence="1">
    <location>
        <begin position="9"/>
        <end position="30"/>
    </location>
</feature>
<proteinExistence type="predicted"/>
<sequence length="229" mass="26714">MVHLTKGRVVFFGVTALLVGTLAYVVWTFAQGSGKHDSAPLHAGKYDHVPLNERLIHTIPKDKRDDFKGEDAKDLQKLDQLTYRDRLLVPTTFFNPDFLNVTLWPNPSKTRTQLIMVYDNQPNPYIDNKMEDLEYGRIIVDNFPNNGYKPYSKHTKTLTIAGKPIEVHWELEEPNEEHLEHRIYTAQFTHQGLNYSVTINELYLHSDKKKGEREFFHILRSFKPLPPNR</sequence>
<keyword evidence="1" id="KW-0472">Membrane</keyword>
<reference evidence="2" key="1">
    <citation type="journal article" date="2014" name="Int. J. Syst. Evol. Microbiol.">
        <title>Complete genome sequence of Corynebacterium casei LMG S-19264T (=DSM 44701T), isolated from a smear-ripened cheese.</title>
        <authorList>
            <consortium name="US DOE Joint Genome Institute (JGI-PGF)"/>
            <person name="Walter F."/>
            <person name="Albersmeier A."/>
            <person name="Kalinowski J."/>
            <person name="Ruckert C."/>
        </authorList>
    </citation>
    <scope>NUCLEOTIDE SEQUENCE</scope>
    <source>
        <strain evidence="2">CGMCC 1.15179</strain>
    </source>
</reference>
<name>A0A8J2VCV0_9BACL</name>